<dbReference type="Proteomes" id="UP001146793">
    <property type="component" value="Unassembled WGS sequence"/>
</dbReference>
<evidence type="ECO:0000313" key="2">
    <source>
        <dbReference type="Proteomes" id="UP001146793"/>
    </source>
</evidence>
<dbReference type="AlphaFoldDB" id="A0AAV7ZBF0"/>
<accession>A0AAV7ZBF0</accession>
<reference evidence="1" key="1">
    <citation type="submission" date="2022-08" db="EMBL/GenBank/DDBJ databases">
        <title>Novel sulphate-reducing endosymbionts in the free-living metamonad Anaeramoeba.</title>
        <authorList>
            <person name="Jerlstrom-Hultqvist J."/>
            <person name="Cepicka I."/>
            <person name="Gallot-Lavallee L."/>
            <person name="Salas-Leiva D."/>
            <person name="Curtis B.A."/>
            <person name="Zahonova K."/>
            <person name="Pipaliya S."/>
            <person name="Dacks J."/>
            <person name="Roger A.J."/>
        </authorList>
    </citation>
    <scope>NUCLEOTIDE SEQUENCE</scope>
    <source>
        <strain evidence="1">Busselton2</strain>
    </source>
</reference>
<name>A0AAV7ZBF0_9EUKA</name>
<dbReference type="EMBL" id="JANTQA010000033">
    <property type="protein sequence ID" value="KAJ3437523.1"/>
    <property type="molecule type" value="Genomic_DNA"/>
</dbReference>
<comment type="caution">
    <text evidence="1">The sequence shown here is derived from an EMBL/GenBank/DDBJ whole genome shotgun (WGS) entry which is preliminary data.</text>
</comment>
<organism evidence="1 2">
    <name type="scientific">Anaeramoeba flamelloides</name>
    <dbReference type="NCBI Taxonomy" id="1746091"/>
    <lineage>
        <taxon>Eukaryota</taxon>
        <taxon>Metamonada</taxon>
        <taxon>Anaeramoebidae</taxon>
        <taxon>Anaeramoeba</taxon>
    </lineage>
</organism>
<sequence>MTIFQKLEQNNNKITIDQIKDEVFKIFEGNKGFANSFNNFLSTFILKPEQNGNKAHEKDLDIFLKNNDKPNLKKEIKKNADEQKKQILNSQSLIFSKHSKDFFFRFSRTKRKKRIPFIFFRIVSNKSKLSFTKKFKQFGNKKHLQQNV</sequence>
<gene>
    <name evidence="1" type="ORF">M0812_16686</name>
</gene>
<evidence type="ECO:0000313" key="1">
    <source>
        <dbReference type="EMBL" id="KAJ3437523.1"/>
    </source>
</evidence>
<protein>
    <submittedName>
        <fullName evidence="1">Uncharacterized protein</fullName>
    </submittedName>
</protein>
<proteinExistence type="predicted"/>